<dbReference type="KEGG" id="psti:SOO65_07340"/>
<organism evidence="4 5">
    <name type="scientific">Peredibacter starrii</name>
    <dbReference type="NCBI Taxonomy" id="28202"/>
    <lineage>
        <taxon>Bacteria</taxon>
        <taxon>Pseudomonadati</taxon>
        <taxon>Bdellovibrionota</taxon>
        <taxon>Bacteriovoracia</taxon>
        <taxon>Bacteriovoracales</taxon>
        <taxon>Bacteriovoracaceae</taxon>
        <taxon>Peredibacter</taxon>
    </lineage>
</organism>
<dbReference type="SUPFAM" id="SSF53474">
    <property type="entry name" value="alpha/beta-Hydrolases"/>
    <property type="match status" value="1"/>
</dbReference>
<keyword evidence="5" id="KW-1185">Reference proteome</keyword>
<protein>
    <submittedName>
        <fullName evidence="4">Uncharacterized protein</fullName>
    </submittedName>
</protein>
<feature type="compositionally biased region" description="Low complexity" evidence="3">
    <location>
        <begin position="26"/>
        <end position="37"/>
    </location>
</feature>
<keyword evidence="2" id="KW-0378">Hydrolase</keyword>
<accession>A0AAX4HUA0</accession>
<keyword evidence="1" id="KW-0732">Signal</keyword>
<dbReference type="InterPro" id="IPR050955">
    <property type="entry name" value="Plant_Biomass_Hydrol_Est"/>
</dbReference>
<dbReference type="PANTHER" id="PTHR43037">
    <property type="entry name" value="UNNAMED PRODUCT-RELATED"/>
    <property type="match status" value="1"/>
</dbReference>
<feature type="region of interest" description="Disordered" evidence="3">
    <location>
        <begin position="20"/>
        <end position="48"/>
    </location>
</feature>
<name>A0AAX4HUA0_9BACT</name>
<dbReference type="InterPro" id="IPR029058">
    <property type="entry name" value="AB_hydrolase_fold"/>
</dbReference>
<sequence length="275" mass="29894">MYKKLTTLLILLSIFSVGCNKKDDSSSQTPSESTESPLNPTPTTPADARAGKVTLWDRSSGYDCAVFLPADYGTDPNKTYPMIFSLHGLNGSVLNIAHTAVGGGKTGFIKQVWGTTLAQKYPAIVIAPNWAPAGSNGSGLWIHSQLRQVILDAMEKYQVDPDRIVVTGLSAGSIGTQELIKNSKDLIAGAMPGAYANTFSDVCEMADIPVWVFGNNSDNLFTSTGWQLAKPKIESCSNYIHEFTLTVYNSTCGHGCWDAHWAKPEVQEWLINQRK</sequence>
<dbReference type="EMBL" id="CP139487">
    <property type="protein sequence ID" value="WPU66556.1"/>
    <property type="molecule type" value="Genomic_DNA"/>
</dbReference>
<dbReference type="PROSITE" id="PS51257">
    <property type="entry name" value="PROKAR_LIPOPROTEIN"/>
    <property type="match status" value="1"/>
</dbReference>
<dbReference type="GO" id="GO:0016787">
    <property type="term" value="F:hydrolase activity"/>
    <property type="evidence" value="ECO:0007669"/>
    <property type="project" value="UniProtKB-KW"/>
</dbReference>
<dbReference type="AlphaFoldDB" id="A0AAX4HUA0"/>
<gene>
    <name evidence="4" type="ORF">SOO65_07340</name>
</gene>
<dbReference type="Gene3D" id="3.40.50.1820">
    <property type="entry name" value="alpha/beta hydrolase"/>
    <property type="match status" value="1"/>
</dbReference>
<dbReference type="RefSeq" id="WP_321398889.1">
    <property type="nucleotide sequence ID" value="NZ_CP139487.1"/>
</dbReference>
<dbReference type="PANTHER" id="PTHR43037:SF5">
    <property type="entry name" value="FERULOYL ESTERASE"/>
    <property type="match status" value="1"/>
</dbReference>
<proteinExistence type="predicted"/>
<evidence type="ECO:0000256" key="3">
    <source>
        <dbReference type="SAM" id="MobiDB-lite"/>
    </source>
</evidence>
<evidence type="ECO:0000256" key="1">
    <source>
        <dbReference type="ARBA" id="ARBA00022729"/>
    </source>
</evidence>
<evidence type="ECO:0000313" key="4">
    <source>
        <dbReference type="EMBL" id="WPU66556.1"/>
    </source>
</evidence>
<reference evidence="4 5" key="1">
    <citation type="submission" date="2023-11" db="EMBL/GenBank/DDBJ databases">
        <title>Peredibacter starrii A3.12.</title>
        <authorList>
            <person name="Mitchell R.J."/>
        </authorList>
    </citation>
    <scope>NUCLEOTIDE SEQUENCE [LARGE SCALE GENOMIC DNA]</scope>
    <source>
        <strain evidence="4 5">A3.12</strain>
    </source>
</reference>
<evidence type="ECO:0000256" key="2">
    <source>
        <dbReference type="ARBA" id="ARBA00022801"/>
    </source>
</evidence>
<dbReference type="Proteomes" id="UP001324634">
    <property type="component" value="Chromosome"/>
</dbReference>
<evidence type="ECO:0000313" key="5">
    <source>
        <dbReference type="Proteomes" id="UP001324634"/>
    </source>
</evidence>